<accession>A0A1G7XS59</accession>
<organism evidence="1 2">
    <name type="scientific">Chitinophaga filiformis</name>
    <name type="common">Myxococcus filiformis</name>
    <name type="synonym">Flexibacter filiformis</name>
    <dbReference type="NCBI Taxonomy" id="104663"/>
    <lineage>
        <taxon>Bacteria</taxon>
        <taxon>Pseudomonadati</taxon>
        <taxon>Bacteroidota</taxon>
        <taxon>Chitinophagia</taxon>
        <taxon>Chitinophagales</taxon>
        <taxon>Chitinophagaceae</taxon>
        <taxon>Chitinophaga</taxon>
    </lineage>
</organism>
<dbReference type="Gene3D" id="2.40.10.10">
    <property type="entry name" value="Trypsin-like serine proteases"/>
    <property type="match status" value="1"/>
</dbReference>
<name>A0A1G7XS59_CHIFI</name>
<dbReference type="Proteomes" id="UP000199045">
    <property type="component" value="Unassembled WGS sequence"/>
</dbReference>
<evidence type="ECO:0000313" key="1">
    <source>
        <dbReference type="EMBL" id="SDG86936.1"/>
    </source>
</evidence>
<sequence>MKSREQLQRENEMIQDMLKSGVEDLLLKIPGVHHVSIGLKEVNGHITDTLCIRIYVVEKKDNSQLPAHEVLPSEINGIPTDVNIIPDFKASMDEKTYRPLRGGIQITNRIVVQDPENFGNEIAHGTLGCLATDNETGKPVILSNWHVMMANNAKVGDRIYQPAPAVPDINLSALPYHPKDDVNAVGTIIKATINNKVDAAIAVIDYPRINGDAQYLNEINGLCLNGRPEQNVILGQATAIAGQTVFKVGEVSGRTEGRIVDINYPVTTFPIEGANRTFTGQIAIQPINRDEHFSDKGDSGSVIIDIHNNIIGLLFASNGNARPQITLANHIADVVEAMNISINFSPSNVVSPTPQKQEQ</sequence>
<dbReference type="InterPro" id="IPR009003">
    <property type="entry name" value="Peptidase_S1_PA"/>
</dbReference>
<dbReference type="RefSeq" id="WP_089835555.1">
    <property type="nucleotide sequence ID" value="NZ_FNBN01000007.1"/>
</dbReference>
<dbReference type="EMBL" id="FNBN01000007">
    <property type="protein sequence ID" value="SDG86936.1"/>
    <property type="molecule type" value="Genomic_DNA"/>
</dbReference>
<proteinExistence type="predicted"/>
<reference evidence="1 2" key="1">
    <citation type="submission" date="2016-10" db="EMBL/GenBank/DDBJ databases">
        <authorList>
            <person name="de Groot N.N."/>
        </authorList>
    </citation>
    <scope>NUCLEOTIDE SEQUENCE [LARGE SCALE GENOMIC DNA]</scope>
    <source>
        <strain evidence="1 2">DSM 527</strain>
    </source>
</reference>
<dbReference type="InterPro" id="IPR043504">
    <property type="entry name" value="Peptidase_S1_PA_chymotrypsin"/>
</dbReference>
<evidence type="ECO:0008006" key="3">
    <source>
        <dbReference type="Google" id="ProtNLM"/>
    </source>
</evidence>
<dbReference type="SUPFAM" id="SSF50494">
    <property type="entry name" value="Trypsin-like serine proteases"/>
    <property type="match status" value="1"/>
</dbReference>
<evidence type="ECO:0000313" key="2">
    <source>
        <dbReference type="Proteomes" id="UP000199045"/>
    </source>
</evidence>
<dbReference type="OrthoDB" id="625527at2"/>
<gene>
    <name evidence="1" type="ORF">SAMN04488121_10754</name>
</gene>
<dbReference type="AlphaFoldDB" id="A0A1G7XS59"/>
<dbReference type="STRING" id="104663.SAMN04488121_10754"/>
<protein>
    <recommendedName>
        <fullName evidence="3">Trypsin-like peptidase domain-containing protein</fullName>
    </recommendedName>
</protein>